<evidence type="ECO:0000256" key="4">
    <source>
        <dbReference type="ARBA" id="ARBA00023163"/>
    </source>
</evidence>
<dbReference type="InterPro" id="IPR039538">
    <property type="entry name" value="BetI_C"/>
</dbReference>
<dbReference type="GO" id="GO:0000976">
    <property type="term" value="F:transcription cis-regulatory region binding"/>
    <property type="evidence" value="ECO:0007669"/>
    <property type="project" value="TreeGrafter"/>
</dbReference>
<accession>A0AAE6XTE6</accession>
<feature type="domain" description="HTH tetR-type" evidence="6">
    <location>
        <begin position="35"/>
        <end position="95"/>
    </location>
</feature>
<dbReference type="InterPro" id="IPR009057">
    <property type="entry name" value="Homeodomain-like_sf"/>
</dbReference>
<dbReference type="SUPFAM" id="SSF48498">
    <property type="entry name" value="Tetracyclin repressor-like, C-terminal domain"/>
    <property type="match status" value="1"/>
</dbReference>
<protein>
    <submittedName>
        <fullName evidence="7">TetR family transcriptional regulator</fullName>
    </submittedName>
</protein>
<evidence type="ECO:0000256" key="2">
    <source>
        <dbReference type="ARBA" id="ARBA00023015"/>
    </source>
</evidence>
<evidence type="ECO:0000256" key="1">
    <source>
        <dbReference type="ARBA" id="ARBA00022491"/>
    </source>
</evidence>
<dbReference type="AlphaFoldDB" id="A0AAE6XTE6"/>
<sequence length="223" mass="23934">MTVRITAGLFLVRVCGNTLAQSCENGEVPRSLDHDARETAVGEAAWRVLVRDGITALSVRNVAAEAGLAASSLRYTFPTQASLRVFALELVARRAEARIRALPPGATVRASVEERLRHLLPLDAERRLEMEVFLVIGTVALTDPALRPVYDRASEDLRAGCADLLTALATDPAYAGLDVAAETPRLHALVDGLALHLVYQGPRDPTGWATDALARHLDSLAAV</sequence>
<dbReference type="EMBL" id="CP048049">
    <property type="protein sequence ID" value="QIS45996.1"/>
    <property type="molecule type" value="Genomic_DNA"/>
</dbReference>
<dbReference type="InterPro" id="IPR036271">
    <property type="entry name" value="Tet_transcr_reg_TetR-rel_C_sf"/>
</dbReference>
<dbReference type="GO" id="GO:0003700">
    <property type="term" value="F:DNA-binding transcription factor activity"/>
    <property type="evidence" value="ECO:0007669"/>
    <property type="project" value="TreeGrafter"/>
</dbReference>
<evidence type="ECO:0000313" key="8">
    <source>
        <dbReference type="Proteomes" id="UP000503164"/>
    </source>
</evidence>
<keyword evidence="4" id="KW-0804">Transcription</keyword>
<proteinExistence type="predicted"/>
<dbReference type="SUPFAM" id="SSF46689">
    <property type="entry name" value="Homeodomain-like"/>
    <property type="match status" value="1"/>
</dbReference>
<dbReference type="InterPro" id="IPR050109">
    <property type="entry name" value="HTH-type_TetR-like_transc_reg"/>
</dbReference>
<keyword evidence="3 5" id="KW-0238">DNA-binding</keyword>
<feature type="DNA-binding region" description="H-T-H motif" evidence="5">
    <location>
        <begin position="58"/>
        <end position="77"/>
    </location>
</feature>
<dbReference type="PANTHER" id="PTHR30055">
    <property type="entry name" value="HTH-TYPE TRANSCRIPTIONAL REGULATOR RUTR"/>
    <property type="match status" value="1"/>
</dbReference>
<evidence type="ECO:0000256" key="3">
    <source>
        <dbReference type="ARBA" id="ARBA00023125"/>
    </source>
</evidence>
<gene>
    <name evidence="7" type="ORF">GW570_13325</name>
</gene>
<evidence type="ECO:0000313" key="7">
    <source>
        <dbReference type="EMBL" id="QIS45996.1"/>
    </source>
</evidence>
<keyword evidence="1" id="KW-0678">Repressor</keyword>
<evidence type="ECO:0000256" key="5">
    <source>
        <dbReference type="PROSITE-ProRule" id="PRU00335"/>
    </source>
</evidence>
<keyword evidence="2" id="KW-0805">Transcription regulation</keyword>
<dbReference type="Pfam" id="PF00440">
    <property type="entry name" value="TetR_N"/>
    <property type="match status" value="1"/>
</dbReference>
<reference evidence="7 8" key="1">
    <citation type="journal article" date="2020" name="Mol. Plant Pathol.">
        <title>Plasmid composition and the chpG gene determine the virulence level of Clavibacter capsici natural isolates in pepper.</title>
        <authorList>
            <person name="Hwang I.S."/>
            <person name="Lee H.M."/>
            <person name="Oh E.J."/>
            <person name="Lee S."/>
            <person name="Heu S."/>
            <person name="Oh C.S."/>
        </authorList>
    </citation>
    <scope>NUCLEOTIDE SEQUENCE [LARGE SCALE GENOMIC DNA]</scope>
    <source>
        <strain evidence="7 8">1101</strain>
    </source>
</reference>
<dbReference type="PANTHER" id="PTHR30055:SF228">
    <property type="entry name" value="TRANSCRIPTIONAL REGULATOR-RELATED"/>
    <property type="match status" value="1"/>
</dbReference>
<organism evidence="7 8">
    <name type="scientific">Clavibacter capsici</name>
    <dbReference type="NCBI Taxonomy" id="1874630"/>
    <lineage>
        <taxon>Bacteria</taxon>
        <taxon>Bacillati</taxon>
        <taxon>Actinomycetota</taxon>
        <taxon>Actinomycetes</taxon>
        <taxon>Micrococcales</taxon>
        <taxon>Microbacteriaceae</taxon>
        <taxon>Clavibacter</taxon>
    </lineage>
</organism>
<dbReference type="Pfam" id="PF13977">
    <property type="entry name" value="TetR_C_6"/>
    <property type="match status" value="1"/>
</dbReference>
<dbReference type="Proteomes" id="UP000503164">
    <property type="component" value="Chromosome"/>
</dbReference>
<name>A0AAE6XTE6_9MICO</name>
<dbReference type="Gene3D" id="1.10.357.10">
    <property type="entry name" value="Tetracycline Repressor, domain 2"/>
    <property type="match status" value="1"/>
</dbReference>
<evidence type="ECO:0000259" key="6">
    <source>
        <dbReference type="PROSITE" id="PS50977"/>
    </source>
</evidence>
<dbReference type="PROSITE" id="PS50977">
    <property type="entry name" value="HTH_TETR_2"/>
    <property type="match status" value="1"/>
</dbReference>
<dbReference type="InterPro" id="IPR001647">
    <property type="entry name" value="HTH_TetR"/>
</dbReference>
<keyword evidence="8" id="KW-1185">Reference proteome</keyword>